<evidence type="ECO:0000313" key="2">
    <source>
        <dbReference type="Proteomes" id="UP000016932"/>
    </source>
</evidence>
<dbReference type="AlphaFoldDB" id="M3A9V4"/>
<dbReference type="EMBL" id="KB446560">
    <property type="protein sequence ID" value="EME81411.1"/>
    <property type="molecule type" value="Genomic_DNA"/>
</dbReference>
<gene>
    <name evidence="1" type="ORF">MYCFIDRAFT_176688</name>
</gene>
<proteinExistence type="predicted"/>
<dbReference type="Proteomes" id="UP000016932">
    <property type="component" value="Unassembled WGS sequence"/>
</dbReference>
<dbReference type="VEuPathDB" id="FungiDB:MYCFIDRAFT_176688"/>
<keyword evidence="2" id="KW-1185">Reference proteome</keyword>
<dbReference type="HOGENOM" id="CLU_2172146_0_0_1"/>
<accession>M3A9V4</accession>
<reference evidence="1 2" key="1">
    <citation type="journal article" date="2012" name="PLoS Pathog.">
        <title>Diverse lifestyles and strategies of plant pathogenesis encoded in the genomes of eighteen Dothideomycetes fungi.</title>
        <authorList>
            <person name="Ohm R.A."/>
            <person name="Feau N."/>
            <person name="Henrissat B."/>
            <person name="Schoch C.L."/>
            <person name="Horwitz B.A."/>
            <person name="Barry K.W."/>
            <person name="Condon B.J."/>
            <person name="Copeland A.C."/>
            <person name="Dhillon B."/>
            <person name="Glaser F."/>
            <person name="Hesse C.N."/>
            <person name="Kosti I."/>
            <person name="LaButti K."/>
            <person name="Lindquist E.A."/>
            <person name="Lucas S."/>
            <person name="Salamov A.A."/>
            <person name="Bradshaw R.E."/>
            <person name="Ciuffetti L."/>
            <person name="Hamelin R.C."/>
            <person name="Kema G.H.J."/>
            <person name="Lawrence C."/>
            <person name="Scott J.A."/>
            <person name="Spatafora J.W."/>
            <person name="Turgeon B.G."/>
            <person name="de Wit P.J.G.M."/>
            <person name="Zhong S."/>
            <person name="Goodwin S.B."/>
            <person name="Grigoriev I.V."/>
        </authorList>
    </citation>
    <scope>NUCLEOTIDE SEQUENCE [LARGE SCALE GENOMIC DNA]</scope>
    <source>
        <strain evidence="1 2">CIRAD86</strain>
    </source>
</reference>
<name>M3A9V4_PSEFD</name>
<protein>
    <submittedName>
        <fullName evidence="1">Uncharacterized protein</fullName>
    </submittedName>
</protein>
<dbReference type="RefSeq" id="XP_007928606.1">
    <property type="nucleotide sequence ID" value="XM_007930415.1"/>
</dbReference>
<evidence type="ECO:0000313" key="1">
    <source>
        <dbReference type="EMBL" id="EME81411.1"/>
    </source>
</evidence>
<dbReference type="KEGG" id="pfj:MYCFIDRAFT_176688"/>
<organism evidence="1 2">
    <name type="scientific">Pseudocercospora fijiensis (strain CIRAD86)</name>
    <name type="common">Black leaf streak disease fungus</name>
    <name type="synonym">Mycosphaerella fijiensis</name>
    <dbReference type="NCBI Taxonomy" id="383855"/>
    <lineage>
        <taxon>Eukaryota</taxon>
        <taxon>Fungi</taxon>
        <taxon>Dikarya</taxon>
        <taxon>Ascomycota</taxon>
        <taxon>Pezizomycotina</taxon>
        <taxon>Dothideomycetes</taxon>
        <taxon>Dothideomycetidae</taxon>
        <taxon>Mycosphaerellales</taxon>
        <taxon>Mycosphaerellaceae</taxon>
        <taxon>Pseudocercospora</taxon>
    </lineage>
</organism>
<sequence>MWACTVRKGMPLLLTKKTPSQRAPANQAANPVSHSCAEKRHDLLSIDVKKQNFHTSHGNAERLGPEDSVARPAYIRKFVVQGPAFSQASGLWELSGDKGGPRQALLAGCS</sequence>
<dbReference type="GeneID" id="19333611"/>